<sequence>MKRYLGILLKGKLKMNPPCALATKKASHVLVGIKHNVANPSKEVIVLLYSALLNIISLPPWFSGGVGNGRFILGPDDLRGCVFLMGLWLHGIFKKKINKHIVLSLTYSRNSHKHLEEFREVLSYWKLVKVIPIFKKSKKQDTRNYRPVSLTSVPDKDAEKIILGSIETHLENNTTIGHSQHDFMKGKFCLSNLISFHDKITHLADDQGKPVDVIFLDFSKAFDTVSHSILLDKMSNTQLDKHIMWWMSSWITGGTQRVIVNGVTSDWWPVTSEVPQDSFLGSVLFNIFINNLDTGLEWILSKFADDTKFGGAVDSLKGREAVETLTN</sequence>
<keyword evidence="3" id="KW-1185">Reference proteome</keyword>
<evidence type="ECO:0000313" key="2">
    <source>
        <dbReference type="EMBL" id="KAJ7409718.1"/>
    </source>
</evidence>
<dbReference type="Proteomes" id="UP001145742">
    <property type="component" value="Unassembled WGS sequence"/>
</dbReference>
<accession>A0ABQ9CV31</accession>
<reference evidence="2" key="1">
    <citation type="submission" date="2019-10" db="EMBL/GenBank/DDBJ databases">
        <authorList>
            <person name="Soares A.E.R."/>
            <person name="Aleixo A."/>
            <person name="Schneider P."/>
            <person name="Miyaki C.Y."/>
            <person name="Schneider M.P."/>
            <person name="Mello C."/>
            <person name="Vasconcelos A.T.R."/>
        </authorList>
    </citation>
    <scope>NUCLEOTIDE SEQUENCE</scope>
    <source>
        <tissue evidence="2">Muscle</tissue>
    </source>
</reference>
<dbReference type="InterPro" id="IPR043502">
    <property type="entry name" value="DNA/RNA_pol_sf"/>
</dbReference>
<dbReference type="Pfam" id="PF00078">
    <property type="entry name" value="RVT_1"/>
    <property type="match status" value="1"/>
</dbReference>
<dbReference type="PANTHER" id="PTHR33332">
    <property type="entry name" value="REVERSE TRANSCRIPTASE DOMAIN-CONTAINING PROTEIN"/>
    <property type="match status" value="1"/>
</dbReference>
<dbReference type="SUPFAM" id="SSF56672">
    <property type="entry name" value="DNA/RNA polymerases"/>
    <property type="match status" value="1"/>
</dbReference>
<feature type="domain" description="Reverse transcriptase" evidence="1">
    <location>
        <begin position="114"/>
        <end position="327"/>
    </location>
</feature>
<proteinExistence type="predicted"/>
<organism evidence="2 3">
    <name type="scientific">Willisornis vidua</name>
    <name type="common">Xingu scale-backed antbird</name>
    <dbReference type="NCBI Taxonomy" id="1566151"/>
    <lineage>
        <taxon>Eukaryota</taxon>
        <taxon>Metazoa</taxon>
        <taxon>Chordata</taxon>
        <taxon>Craniata</taxon>
        <taxon>Vertebrata</taxon>
        <taxon>Euteleostomi</taxon>
        <taxon>Archelosauria</taxon>
        <taxon>Archosauria</taxon>
        <taxon>Dinosauria</taxon>
        <taxon>Saurischia</taxon>
        <taxon>Theropoda</taxon>
        <taxon>Coelurosauria</taxon>
        <taxon>Aves</taxon>
        <taxon>Neognathae</taxon>
        <taxon>Neoaves</taxon>
        <taxon>Telluraves</taxon>
        <taxon>Australaves</taxon>
        <taxon>Passeriformes</taxon>
        <taxon>Thamnophilidae</taxon>
        <taxon>Willisornis</taxon>
    </lineage>
</organism>
<comment type="caution">
    <text evidence="2">The sequence shown here is derived from an EMBL/GenBank/DDBJ whole genome shotgun (WGS) entry which is preliminary data.</text>
</comment>
<dbReference type="InterPro" id="IPR000477">
    <property type="entry name" value="RT_dom"/>
</dbReference>
<name>A0ABQ9CV31_9PASS</name>
<gene>
    <name evidence="2" type="ORF">WISP_112914</name>
</gene>
<evidence type="ECO:0000313" key="3">
    <source>
        <dbReference type="Proteomes" id="UP001145742"/>
    </source>
</evidence>
<dbReference type="EMBL" id="WHWB01034457">
    <property type="protein sequence ID" value="KAJ7409718.1"/>
    <property type="molecule type" value="Genomic_DNA"/>
</dbReference>
<evidence type="ECO:0000259" key="1">
    <source>
        <dbReference type="PROSITE" id="PS50878"/>
    </source>
</evidence>
<protein>
    <recommendedName>
        <fullName evidence="1">Reverse transcriptase domain-containing protein</fullName>
    </recommendedName>
</protein>
<dbReference type="PROSITE" id="PS50878">
    <property type="entry name" value="RT_POL"/>
    <property type="match status" value="1"/>
</dbReference>